<dbReference type="AlphaFoldDB" id="C7PYB4"/>
<feature type="transmembrane region" description="Helical" evidence="1">
    <location>
        <begin position="38"/>
        <end position="62"/>
    </location>
</feature>
<name>C7PYB4_CATAD</name>
<dbReference type="OrthoDB" id="4753036at2"/>
<keyword evidence="1" id="KW-1133">Transmembrane helix</keyword>
<feature type="transmembrane region" description="Helical" evidence="1">
    <location>
        <begin position="74"/>
        <end position="92"/>
    </location>
</feature>
<organism evidence="2 3">
    <name type="scientific">Catenulispora acidiphila (strain DSM 44928 / JCM 14897 / NBRC 102108 / NRRL B-24433 / ID139908)</name>
    <dbReference type="NCBI Taxonomy" id="479433"/>
    <lineage>
        <taxon>Bacteria</taxon>
        <taxon>Bacillati</taxon>
        <taxon>Actinomycetota</taxon>
        <taxon>Actinomycetes</taxon>
        <taxon>Catenulisporales</taxon>
        <taxon>Catenulisporaceae</taxon>
        <taxon>Catenulispora</taxon>
    </lineage>
</organism>
<dbReference type="InterPro" id="IPR021315">
    <property type="entry name" value="Gap/Sap"/>
</dbReference>
<accession>C7PYB4</accession>
<reference evidence="2 3" key="1">
    <citation type="journal article" date="2009" name="Stand. Genomic Sci.">
        <title>Complete genome sequence of Catenulispora acidiphila type strain (ID 139908).</title>
        <authorList>
            <person name="Copeland A."/>
            <person name="Lapidus A."/>
            <person name="Glavina Del Rio T."/>
            <person name="Nolan M."/>
            <person name="Lucas S."/>
            <person name="Chen F."/>
            <person name="Tice H."/>
            <person name="Cheng J.F."/>
            <person name="Bruce D."/>
            <person name="Goodwin L."/>
            <person name="Pitluck S."/>
            <person name="Mikhailova N."/>
            <person name="Pati A."/>
            <person name="Ivanova N."/>
            <person name="Mavromatis K."/>
            <person name="Chen A."/>
            <person name="Palaniappan K."/>
            <person name="Chain P."/>
            <person name="Land M."/>
            <person name="Hauser L."/>
            <person name="Chang Y.J."/>
            <person name="Jeffries C.D."/>
            <person name="Chertkov O."/>
            <person name="Brettin T."/>
            <person name="Detter J.C."/>
            <person name="Han C."/>
            <person name="Ali Z."/>
            <person name="Tindall B.J."/>
            <person name="Goker M."/>
            <person name="Bristow J."/>
            <person name="Eisen J.A."/>
            <person name="Markowitz V."/>
            <person name="Hugenholtz P."/>
            <person name="Kyrpides N.C."/>
            <person name="Klenk H.P."/>
        </authorList>
    </citation>
    <scope>NUCLEOTIDE SEQUENCE [LARGE SCALE GENOMIC DNA]</scope>
    <source>
        <strain evidence="3">DSM 44928 / JCM 14897 / NBRC 102108 / NRRL B-24433 / ID139908</strain>
    </source>
</reference>
<feature type="transmembrane region" description="Helical" evidence="1">
    <location>
        <begin position="6"/>
        <end position="31"/>
    </location>
</feature>
<feature type="transmembrane region" description="Helical" evidence="1">
    <location>
        <begin position="201"/>
        <end position="221"/>
    </location>
</feature>
<evidence type="ECO:0000313" key="3">
    <source>
        <dbReference type="Proteomes" id="UP000000851"/>
    </source>
</evidence>
<evidence type="ECO:0000313" key="2">
    <source>
        <dbReference type="EMBL" id="ACU75404.1"/>
    </source>
</evidence>
<dbReference type="STRING" id="479433.Caci_6558"/>
<proteinExistence type="predicted"/>
<sequence length="223" mass="22344" precursor="true">MGAAIGAMLGSAVGVAISPLPLIAMVLLLATPRGRADGLAFCAGWLLSLTLVGTVMLLIGAGEDADEGSAPATWVSWLTLVLGVLFAFLAVGQWKARPRPGRPARTPGWMAGLDRTTPARAAGLGALLSGANPKNLALTVGAAAGIAGATSQPGARAVALVLFVLIGSLCVLVPLGVYLAGGKKAAATLEGWKDWMATHNAAIMTTVLAVLAAKYVGDALANL</sequence>
<dbReference type="HOGENOM" id="CLU_101744_0_0_11"/>
<dbReference type="eggNOG" id="COG1280">
    <property type="taxonomic scope" value="Bacteria"/>
</dbReference>
<dbReference type="EMBL" id="CP001700">
    <property type="protein sequence ID" value="ACU75404.1"/>
    <property type="molecule type" value="Genomic_DNA"/>
</dbReference>
<dbReference type="RefSeq" id="WP_015795133.1">
    <property type="nucleotide sequence ID" value="NC_013131.1"/>
</dbReference>
<keyword evidence="1" id="KW-0472">Membrane</keyword>
<gene>
    <name evidence="2" type="ordered locus">Caci_6558</name>
</gene>
<evidence type="ECO:0000256" key="1">
    <source>
        <dbReference type="SAM" id="Phobius"/>
    </source>
</evidence>
<dbReference type="InParanoid" id="C7PYB4"/>
<keyword evidence="1" id="KW-0812">Transmembrane</keyword>
<feature type="transmembrane region" description="Helical" evidence="1">
    <location>
        <begin position="157"/>
        <end position="181"/>
    </location>
</feature>
<evidence type="ECO:0008006" key="4">
    <source>
        <dbReference type="Google" id="ProtNLM"/>
    </source>
</evidence>
<dbReference type="Pfam" id="PF11139">
    <property type="entry name" value="SfLAP"/>
    <property type="match status" value="1"/>
</dbReference>
<dbReference type="KEGG" id="cai:Caci_6558"/>
<keyword evidence="3" id="KW-1185">Reference proteome</keyword>
<protein>
    <recommendedName>
        <fullName evidence="4">Lysine exporter protein (LYSE/YGGA)</fullName>
    </recommendedName>
</protein>
<dbReference type="Proteomes" id="UP000000851">
    <property type="component" value="Chromosome"/>
</dbReference>